<gene>
    <name evidence="1" type="ORF">CPHO_06975</name>
</gene>
<sequence>MHMKNMTGNTTNWAADLIEGDTQQGRIVSIQRPEGHLVRAKIGGKTHEMTSEKGQAFNMDTITDWVRTLPAQ</sequence>
<organism evidence="1 2">
    <name type="scientific">Corynebacterium phocae</name>
    <dbReference type="NCBI Taxonomy" id="161895"/>
    <lineage>
        <taxon>Bacteria</taxon>
        <taxon>Bacillati</taxon>
        <taxon>Actinomycetota</taxon>
        <taxon>Actinomycetes</taxon>
        <taxon>Mycobacteriales</taxon>
        <taxon>Corynebacteriaceae</taxon>
        <taxon>Corynebacterium</taxon>
    </lineage>
</organism>
<dbReference type="KEGG" id="cpho:CPHO_06975"/>
<dbReference type="AlphaFoldDB" id="A0A1L7D3M7"/>
<dbReference type="Proteomes" id="UP000185491">
    <property type="component" value="Chromosome"/>
</dbReference>
<proteinExistence type="predicted"/>
<dbReference type="EMBL" id="CP009249">
    <property type="protein sequence ID" value="APT92677.1"/>
    <property type="molecule type" value="Genomic_DNA"/>
</dbReference>
<accession>A0A1L7D3M7</accession>
<reference evidence="1 2" key="1">
    <citation type="submission" date="2014-08" db="EMBL/GenBank/DDBJ databases">
        <title>Complete genome sequence of Corynebacterium phocae M408/89/1(T)(=DSM 44612(T)), isolated from the common seal (Phoca vitulina).</title>
        <authorList>
            <person name="Ruckert C."/>
            <person name="Albersmeier A."/>
            <person name="Winkler A."/>
            <person name="Kalinowski J."/>
        </authorList>
    </citation>
    <scope>NUCLEOTIDE SEQUENCE [LARGE SCALE GENOMIC DNA]</scope>
    <source>
        <strain evidence="1 2">M408/89/1</strain>
    </source>
</reference>
<name>A0A1L7D3M7_9CORY</name>
<evidence type="ECO:0000313" key="2">
    <source>
        <dbReference type="Proteomes" id="UP000185491"/>
    </source>
</evidence>
<evidence type="ECO:0000313" key="1">
    <source>
        <dbReference type="EMBL" id="APT92677.1"/>
    </source>
</evidence>
<dbReference type="RefSeq" id="WP_075734391.1">
    <property type="nucleotide sequence ID" value="NZ_CP009249.1"/>
</dbReference>
<dbReference type="STRING" id="161895.CPHO_06975"/>
<protein>
    <submittedName>
        <fullName evidence="1">Uncharacterized protein</fullName>
    </submittedName>
</protein>
<keyword evidence="2" id="KW-1185">Reference proteome</keyword>